<evidence type="ECO:0000313" key="2">
    <source>
        <dbReference type="Proteomes" id="UP000009138"/>
    </source>
</evidence>
<keyword evidence="2" id="KW-1185">Reference proteome</keyword>
<dbReference type="GeneID" id="93619995"/>
<sequence>MSTMNVLSSIGIQGKNSRLLSSCRPTITLDPILWLPVTHEERSRRIRWRLGWLPGSAPKPCPYHPNNNLLRRHAISCLNMHRRLCIPEAIADLISFLLDTLPTRTFLPSSTALSWTCRWPAICSILHELDQLQHYTTIPCKTPHGQKLIEWLKQLN</sequence>
<proteinExistence type="predicted"/>
<name>I1CIN9_RHIO9</name>
<protein>
    <submittedName>
        <fullName evidence="1">Uncharacterized protein</fullName>
    </submittedName>
</protein>
<dbReference type="RefSeq" id="XP_067523715.1">
    <property type="nucleotide sequence ID" value="XM_067667614.1"/>
</dbReference>
<dbReference type="AlphaFoldDB" id="I1CIN9"/>
<dbReference type="VEuPathDB" id="FungiDB:RO3G_13030"/>
<gene>
    <name evidence="1" type="ORF">RO3G_13030</name>
</gene>
<evidence type="ECO:0000313" key="1">
    <source>
        <dbReference type="EMBL" id="EIE88319.1"/>
    </source>
</evidence>
<dbReference type="EMBL" id="CH476742">
    <property type="protein sequence ID" value="EIE88319.1"/>
    <property type="molecule type" value="Genomic_DNA"/>
</dbReference>
<dbReference type="InParanoid" id="I1CIN9"/>
<dbReference type="Proteomes" id="UP000009138">
    <property type="component" value="Unassembled WGS sequence"/>
</dbReference>
<organism evidence="1 2">
    <name type="scientific">Rhizopus delemar (strain RA 99-880 / ATCC MYA-4621 / FGSC 9543 / NRRL 43880)</name>
    <name type="common">Mucormycosis agent</name>
    <name type="synonym">Rhizopus arrhizus var. delemar</name>
    <dbReference type="NCBI Taxonomy" id="246409"/>
    <lineage>
        <taxon>Eukaryota</taxon>
        <taxon>Fungi</taxon>
        <taxon>Fungi incertae sedis</taxon>
        <taxon>Mucoromycota</taxon>
        <taxon>Mucoromycotina</taxon>
        <taxon>Mucoromycetes</taxon>
        <taxon>Mucorales</taxon>
        <taxon>Mucorineae</taxon>
        <taxon>Rhizopodaceae</taxon>
        <taxon>Rhizopus</taxon>
    </lineage>
</organism>
<accession>I1CIN9</accession>
<reference evidence="1 2" key="1">
    <citation type="journal article" date="2009" name="PLoS Genet.">
        <title>Genomic analysis of the basal lineage fungus Rhizopus oryzae reveals a whole-genome duplication.</title>
        <authorList>
            <person name="Ma L.-J."/>
            <person name="Ibrahim A.S."/>
            <person name="Skory C."/>
            <person name="Grabherr M.G."/>
            <person name="Burger G."/>
            <person name="Butler M."/>
            <person name="Elias M."/>
            <person name="Idnurm A."/>
            <person name="Lang B.F."/>
            <person name="Sone T."/>
            <person name="Abe A."/>
            <person name="Calvo S.E."/>
            <person name="Corrochano L.M."/>
            <person name="Engels R."/>
            <person name="Fu J."/>
            <person name="Hansberg W."/>
            <person name="Kim J.-M."/>
            <person name="Kodira C.D."/>
            <person name="Koehrsen M.J."/>
            <person name="Liu B."/>
            <person name="Miranda-Saavedra D."/>
            <person name="O'Leary S."/>
            <person name="Ortiz-Castellanos L."/>
            <person name="Poulter R."/>
            <person name="Rodriguez-Romero J."/>
            <person name="Ruiz-Herrera J."/>
            <person name="Shen Y.-Q."/>
            <person name="Zeng Q."/>
            <person name="Galagan J."/>
            <person name="Birren B.W."/>
            <person name="Cuomo C.A."/>
            <person name="Wickes B.L."/>
        </authorList>
    </citation>
    <scope>NUCLEOTIDE SEQUENCE [LARGE SCALE GENOMIC DNA]</scope>
    <source>
        <strain evidence="2">RA 99-880 / ATCC MYA-4621 / FGSC 9543 / NRRL 43880</strain>
    </source>
</reference>